<dbReference type="EMBL" id="BART01001647">
    <property type="protein sequence ID" value="GAG71992.1"/>
    <property type="molecule type" value="Genomic_DNA"/>
</dbReference>
<gene>
    <name evidence="2" type="ORF">S01H4_05613</name>
</gene>
<protein>
    <submittedName>
        <fullName evidence="2">Uncharacterized protein</fullName>
    </submittedName>
</protein>
<keyword evidence="1" id="KW-0812">Transmembrane</keyword>
<feature type="transmembrane region" description="Helical" evidence="1">
    <location>
        <begin position="21"/>
        <end position="44"/>
    </location>
</feature>
<keyword evidence="1" id="KW-0472">Membrane</keyword>
<comment type="caution">
    <text evidence="2">The sequence shown here is derived from an EMBL/GenBank/DDBJ whole genome shotgun (WGS) entry which is preliminary data.</text>
</comment>
<proteinExistence type="predicted"/>
<accession>X1ARP6</accession>
<reference evidence="2" key="1">
    <citation type="journal article" date="2014" name="Front. Microbiol.">
        <title>High frequency of phylogenetically diverse reductive dehalogenase-homologous genes in deep subseafloor sedimentary metagenomes.</title>
        <authorList>
            <person name="Kawai M."/>
            <person name="Futagami T."/>
            <person name="Toyoda A."/>
            <person name="Takaki Y."/>
            <person name="Nishi S."/>
            <person name="Hori S."/>
            <person name="Arai W."/>
            <person name="Tsubouchi T."/>
            <person name="Morono Y."/>
            <person name="Uchiyama I."/>
            <person name="Ito T."/>
            <person name="Fujiyama A."/>
            <person name="Inagaki F."/>
            <person name="Takami H."/>
        </authorList>
    </citation>
    <scope>NUCLEOTIDE SEQUENCE</scope>
    <source>
        <strain evidence="2">Expedition CK06-06</strain>
    </source>
</reference>
<name>X1ARP6_9ZZZZ</name>
<feature type="non-terminal residue" evidence="2">
    <location>
        <position position="264"/>
    </location>
</feature>
<evidence type="ECO:0000313" key="2">
    <source>
        <dbReference type="EMBL" id="GAG71992.1"/>
    </source>
</evidence>
<keyword evidence="1" id="KW-1133">Transmembrane helix</keyword>
<evidence type="ECO:0000256" key="1">
    <source>
        <dbReference type="SAM" id="Phobius"/>
    </source>
</evidence>
<sequence length="264" mass="31341">MEIRKTEIKNKRFKFIISISSLRLSFFILFPFILIFLPIEIFAVEGVDVNITYPLTSPRELFSEIENWKYVRSGPHIFSPTFEFTGETNRELNTNLELNSGFSYHNIRQTIEAGRRQLSIYDSIKTDYLKSSFHYKDDSLFLRYKKSSWFDVRKEIFSFASYLTTEGKDYIGEISTSFNHFDKRNDYTISSRFHRLYGYENMLSIGLTYSHSSYLVDREKILQVNIKDRFAYEDYLFIIPGIKAEFISQILFTPVIQTIYLINK</sequence>
<organism evidence="2">
    <name type="scientific">marine sediment metagenome</name>
    <dbReference type="NCBI Taxonomy" id="412755"/>
    <lineage>
        <taxon>unclassified sequences</taxon>
        <taxon>metagenomes</taxon>
        <taxon>ecological metagenomes</taxon>
    </lineage>
</organism>
<dbReference type="AlphaFoldDB" id="X1ARP6"/>